<gene>
    <name evidence="1" type="ORF">MANES_16G036600v8</name>
</gene>
<reference evidence="2" key="1">
    <citation type="journal article" date="2016" name="Nat. Biotechnol.">
        <title>Sequencing wild and cultivated cassava and related species reveals extensive interspecific hybridization and genetic diversity.</title>
        <authorList>
            <person name="Bredeson J.V."/>
            <person name="Lyons J.B."/>
            <person name="Prochnik S.E."/>
            <person name="Wu G.A."/>
            <person name="Ha C.M."/>
            <person name="Edsinger-Gonzales E."/>
            <person name="Grimwood J."/>
            <person name="Schmutz J."/>
            <person name="Rabbi I.Y."/>
            <person name="Egesi C."/>
            <person name="Nauluvula P."/>
            <person name="Lebot V."/>
            <person name="Ndunguru J."/>
            <person name="Mkamilo G."/>
            <person name="Bart R.S."/>
            <person name="Setter T.L."/>
            <person name="Gleadow R.M."/>
            <person name="Kulakow P."/>
            <person name="Ferguson M.E."/>
            <person name="Rounsley S."/>
            <person name="Rokhsar D.S."/>
        </authorList>
    </citation>
    <scope>NUCLEOTIDE SEQUENCE [LARGE SCALE GENOMIC DNA]</scope>
    <source>
        <strain evidence="2">cv. AM560-2</strain>
    </source>
</reference>
<sequence length="432" mass="48597">MKTHPHTQKFSLFEQRKRKKEMARDRSSVVTSIAERWRELSGENDWKGLLDPLDIDLRLSILHYGDRVAATTYAFNDKVSSDCRGFSRYPPEEFFSKLGVTKRNPSLDYTLTDFIYSRVEKDVFHWDSEPISTWCAYVAVATDEAKTKLGRRDIVVSWRGVMLNVELHKGLQALPCLASDLFGNWHLPLPFVHSGFHSLYTSKDQNSTYNKTSAREQVLAAVRKLVDQYKDEEVSITITGNSLGSALATLNAVDIAYNDYNKPSSEPKQSFPVTAIVFAGPRVGDLGFKKIYDDLKDVHVLRITNAKDPVPNFPPNFDPIPDLPPIGPIHVGENLPIDTSESKFLKSDVSPHMLDVYLHGVAGTQGSKGGFNLEVPFDLAIINKLTDGLTDEYNKNIPAEWWVEENKGMVQNDDGTYTAQFYVPDPPVVPLN</sequence>
<protein>
    <submittedName>
        <fullName evidence="1">Uncharacterized protein</fullName>
    </submittedName>
</protein>
<dbReference type="Proteomes" id="UP000091857">
    <property type="component" value="Chromosome 16"/>
</dbReference>
<name>A0ACB7G694_MANES</name>
<organism evidence="1 2">
    <name type="scientific">Manihot esculenta</name>
    <name type="common">Cassava</name>
    <name type="synonym">Jatropha manihot</name>
    <dbReference type="NCBI Taxonomy" id="3983"/>
    <lineage>
        <taxon>Eukaryota</taxon>
        <taxon>Viridiplantae</taxon>
        <taxon>Streptophyta</taxon>
        <taxon>Embryophyta</taxon>
        <taxon>Tracheophyta</taxon>
        <taxon>Spermatophyta</taxon>
        <taxon>Magnoliopsida</taxon>
        <taxon>eudicotyledons</taxon>
        <taxon>Gunneridae</taxon>
        <taxon>Pentapetalae</taxon>
        <taxon>rosids</taxon>
        <taxon>fabids</taxon>
        <taxon>Malpighiales</taxon>
        <taxon>Euphorbiaceae</taxon>
        <taxon>Crotonoideae</taxon>
        <taxon>Manihoteae</taxon>
        <taxon>Manihot</taxon>
    </lineage>
</organism>
<dbReference type="EMBL" id="CM004402">
    <property type="protein sequence ID" value="KAG8635436.1"/>
    <property type="molecule type" value="Genomic_DNA"/>
</dbReference>
<comment type="caution">
    <text evidence="1">The sequence shown here is derived from an EMBL/GenBank/DDBJ whole genome shotgun (WGS) entry which is preliminary data.</text>
</comment>
<evidence type="ECO:0000313" key="2">
    <source>
        <dbReference type="Proteomes" id="UP000091857"/>
    </source>
</evidence>
<accession>A0ACB7G694</accession>
<keyword evidence="2" id="KW-1185">Reference proteome</keyword>
<proteinExistence type="predicted"/>
<evidence type="ECO:0000313" key="1">
    <source>
        <dbReference type="EMBL" id="KAG8635436.1"/>
    </source>
</evidence>